<dbReference type="SUPFAM" id="SSF52540">
    <property type="entry name" value="P-loop containing nucleoside triphosphate hydrolases"/>
    <property type="match status" value="1"/>
</dbReference>
<dbReference type="InterPro" id="IPR020568">
    <property type="entry name" value="Ribosomal_Su5_D2-typ_SF"/>
</dbReference>
<keyword evidence="6" id="KW-1185">Reference proteome</keyword>
<gene>
    <name evidence="5" type="ORF">LARV_02058</name>
</gene>
<evidence type="ECO:0000256" key="1">
    <source>
        <dbReference type="ARBA" id="ARBA00006354"/>
    </source>
</evidence>
<protein>
    <submittedName>
        <fullName evidence="5">Mg chelatase-related protein</fullName>
    </submittedName>
</protein>
<dbReference type="Pfam" id="PF13541">
    <property type="entry name" value="ChlI"/>
    <property type="match status" value="1"/>
</dbReference>
<feature type="domain" description="AAA+ ATPase" evidence="4">
    <location>
        <begin position="211"/>
        <end position="394"/>
    </location>
</feature>
<dbReference type="Pfam" id="PF01078">
    <property type="entry name" value="Mg_chelatase"/>
    <property type="match status" value="1"/>
</dbReference>
<proteinExistence type="inferred from homology"/>
<dbReference type="STRING" id="360412.LARV_02058"/>
<dbReference type="PANTHER" id="PTHR32039">
    <property type="entry name" value="MAGNESIUM-CHELATASE SUBUNIT CHLI"/>
    <property type="match status" value="1"/>
</dbReference>
<evidence type="ECO:0000313" key="6">
    <source>
        <dbReference type="Proteomes" id="UP000055060"/>
    </source>
</evidence>
<dbReference type="NCBIfam" id="TIGR00368">
    <property type="entry name" value="YifB family Mg chelatase-like AAA ATPase"/>
    <property type="match status" value="1"/>
</dbReference>
<dbReference type="GO" id="GO:0005524">
    <property type="term" value="F:ATP binding"/>
    <property type="evidence" value="ECO:0007669"/>
    <property type="project" value="UniProtKB-KW"/>
</dbReference>
<dbReference type="PRINTS" id="PR01657">
    <property type="entry name" value="MCMFAMILY"/>
</dbReference>
<organism evidence="5">
    <name type="scientific">Longilinea arvoryzae</name>
    <dbReference type="NCBI Taxonomy" id="360412"/>
    <lineage>
        <taxon>Bacteria</taxon>
        <taxon>Bacillati</taxon>
        <taxon>Chloroflexota</taxon>
        <taxon>Anaerolineae</taxon>
        <taxon>Anaerolineales</taxon>
        <taxon>Anaerolineaceae</taxon>
        <taxon>Longilinea</taxon>
    </lineage>
</organism>
<dbReference type="InterPro" id="IPR001208">
    <property type="entry name" value="MCM_dom"/>
</dbReference>
<keyword evidence="2" id="KW-0547">Nucleotide-binding</keyword>
<dbReference type="InterPro" id="IPR025158">
    <property type="entry name" value="Mg_chelat-rel_C"/>
</dbReference>
<dbReference type="InterPro" id="IPR027417">
    <property type="entry name" value="P-loop_NTPase"/>
</dbReference>
<dbReference type="CDD" id="cd00009">
    <property type="entry name" value="AAA"/>
    <property type="match status" value="1"/>
</dbReference>
<dbReference type="InterPro" id="IPR004482">
    <property type="entry name" value="Mg_chelat-rel"/>
</dbReference>
<evidence type="ECO:0000256" key="3">
    <source>
        <dbReference type="ARBA" id="ARBA00022840"/>
    </source>
</evidence>
<evidence type="ECO:0000259" key="4">
    <source>
        <dbReference type="SMART" id="SM00382"/>
    </source>
</evidence>
<reference evidence="5" key="1">
    <citation type="submission" date="2015-07" db="EMBL/GenBank/DDBJ databases">
        <title>Draft Genome Sequences of Anaerolinea thermolimosa IMO-1, Bellilinea caldifistulae GOMI-1, Leptolinea tardivitalis YMTK-2, Levilinea saccharolytica KIBI-1,Longilinea arvoryzae KOME-1, Previously Described as Members of the Anaerolineaceae (Chloroflexi).</title>
        <authorList>
            <person name="Sekiguchi Y."/>
            <person name="Ohashi A."/>
            <person name="Matsuura N."/>
            <person name="Tourlousse M.D."/>
        </authorList>
    </citation>
    <scope>NUCLEOTIDE SEQUENCE [LARGE SCALE GENOMIC DNA]</scope>
    <source>
        <strain evidence="5">KOME-1</strain>
    </source>
</reference>
<keyword evidence="3" id="KW-0067">ATP-binding</keyword>
<dbReference type="InterPro" id="IPR003593">
    <property type="entry name" value="AAA+_ATPase"/>
</dbReference>
<sequence length="514" mass="55634">MLARIFSCAVIGLEGVIVEVEVDFGQGLPKMTIVGLPDAAVQESRERVYSAIKNAGLEYPRKPLTVNLAPATVRKEGPSYDLPIALGVLVATEQISAESLAETLVIGELSLDGAVRHVRGVLPMAAVARREGFRRVFVPQCDAAEAALIPELEVIPVANLTELANHLLGNVIIPSHPPVDVEQMEPPVQVDFREIKGQEHVKRALEIAAAGGHNILMIGPPGAGKTLLARAMPAILPHLSIDEALDVTRIYSIADQLPADVPLVQTRPFRAPHHTISHAGLVGGGNVPHPGEISLAHRGVLFLDELPEFGPRVLEVLRQPIEDKLVTISRAQGSLTFPANFQMVAAMNPCPCGFFGDPLKACTCSPGVVTKYQKRISGPLLDRIDIYVEVPRVAYDKLSDARLGESSATVRARVEAARQIQRERFGRLDPEKEPQAAIMNNADMRVGEVRQFCGLDDAGRALMRTAMNQLQLSARAYHRVLKLARTIADLAAAKQIAPAHLAEALQYRPRLSAD</sequence>
<dbReference type="GO" id="GO:0003677">
    <property type="term" value="F:DNA binding"/>
    <property type="evidence" value="ECO:0007669"/>
    <property type="project" value="InterPro"/>
</dbReference>
<evidence type="ECO:0000256" key="2">
    <source>
        <dbReference type="ARBA" id="ARBA00022741"/>
    </source>
</evidence>
<dbReference type="Pfam" id="PF13335">
    <property type="entry name" value="Mg_chelatase_C"/>
    <property type="match status" value="1"/>
</dbReference>
<name>A0A0S7BGW1_9CHLR</name>
<dbReference type="Gene3D" id="3.30.230.10">
    <property type="match status" value="1"/>
</dbReference>
<evidence type="ECO:0000313" key="5">
    <source>
        <dbReference type="EMBL" id="GAP14292.1"/>
    </source>
</evidence>
<dbReference type="InterPro" id="IPR014721">
    <property type="entry name" value="Ribsml_uS5_D2-typ_fold_subgr"/>
</dbReference>
<dbReference type="InterPro" id="IPR045006">
    <property type="entry name" value="CHLI-like"/>
</dbReference>
<dbReference type="EMBL" id="DF967972">
    <property type="protein sequence ID" value="GAP14292.1"/>
    <property type="molecule type" value="Genomic_DNA"/>
</dbReference>
<dbReference type="AlphaFoldDB" id="A0A0S7BGW1"/>
<dbReference type="RefSeq" id="WP_075075192.1">
    <property type="nucleotide sequence ID" value="NZ_DF967972.1"/>
</dbReference>
<accession>A0A0S7BGW1</accession>
<dbReference type="OrthoDB" id="9813147at2"/>
<dbReference type="SUPFAM" id="SSF54211">
    <property type="entry name" value="Ribosomal protein S5 domain 2-like"/>
    <property type="match status" value="1"/>
</dbReference>
<dbReference type="PANTHER" id="PTHR32039:SF7">
    <property type="entry name" value="COMPETENCE PROTEIN COMM"/>
    <property type="match status" value="1"/>
</dbReference>
<dbReference type="InterPro" id="IPR000523">
    <property type="entry name" value="Mg_chelatse_chII-like_cat_dom"/>
</dbReference>
<dbReference type="SMART" id="SM00382">
    <property type="entry name" value="AAA"/>
    <property type="match status" value="1"/>
</dbReference>
<dbReference type="Gene3D" id="3.40.50.300">
    <property type="entry name" value="P-loop containing nucleotide triphosphate hydrolases"/>
    <property type="match status" value="1"/>
</dbReference>
<dbReference type="Proteomes" id="UP000055060">
    <property type="component" value="Unassembled WGS sequence"/>
</dbReference>
<comment type="similarity">
    <text evidence="1">Belongs to the Mg-chelatase subunits D/I family. ComM subfamily.</text>
</comment>